<gene>
    <name evidence="3" type="ORF">KOW79_009992</name>
</gene>
<dbReference type="AlphaFoldDB" id="A0A9D3NN65"/>
<protein>
    <recommendedName>
        <fullName evidence="5">Secreted protein</fullName>
    </recommendedName>
</protein>
<evidence type="ECO:0000256" key="1">
    <source>
        <dbReference type="SAM" id="MobiDB-lite"/>
    </source>
</evidence>
<sequence>MHPWKKGNLFTLLLSCLQRSSLTQGSQGSAGAYPSRHRENMQTPHKKAPVCSNTGSQDLLAVRQQC</sequence>
<feature type="signal peptide" evidence="2">
    <location>
        <begin position="1"/>
        <end position="23"/>
    </location>
</feature>
<feature type="chain" id="PRO_5039238302" description="Secreted protein" evidence="2">
    <location>
        <begin position="24"/>
        <end position="66"/>
    </location>
</feature>
<keyword evidence="2" id="KW-0732">Signal</keyword>
<organism evidence="3 4">
    <name type="scientific">Hemibagrus wyckioides</name>
    <dbReference type="NCBI Taxonomy" id="337641"/>
    <lineage>
        <taxon>Eukaryota</taxon>
        <taxon>Metazoa</taxon>
        <taxon>Chordata</taxon>
        <taxon>Craniata</taxon>
        <taxon>Vertebrata</taxon>
        <taxon>Euteleostomi</taxon>
        <taxon>Actinopterygii</taxon>
        <taxon>Neopterygii</taxon>
        <taxon>Teleostei</taxon>
        <taxon>Ostariophysi</taxon>
        <taxon>Siluriformes</taxon>
        <taxon>Bagridae</taxon>
        <taxon>Hemibagrus</taxon>
    </lineage>
</organism>
<proteinExistence type="predicted"/>
<evidence type="ECO:0000256" key="2">
    <source>
        <dbReference type="SAM" id="SignalP"/>
    </source>
</evidence>
<reference evidence="3 4" key="1">
    <citation type="submission" date="2021-06" db="EMBL/GenBank/DDBJ databases">
        <title>Chromosome-level genome assembly of the red-tail catfish (Hemibagrus wyckioides).</title>
        <authorList>
            <person name="Shao F."/>
        </authorList>
    </citation>
    <scope>NUCLEOTIDE SEQUENCE [LARGE SCALE GENOMIC DNA]</scope>
    <source>
        <strain evidence="3">EC202008001</strain>
        <tissue evidence="3">Blood</tissue>
    </source>
</reference>
<comment type="caution">
    <text evidence="3">The sequence shown here is derived from an EMBL/GenBank/DDBJ whole genome shotgun (WGS) entry which is preliminary data.</text>
</comment>
<feature type="region of interest" description="Disordered" evidence="1">
    <location>
        <begin position="23"/>
        <end position="56"/>
    </location>
</feature>
<evidence type="ECO:0008006" key="5">
    <source>
        <dbReference type="Google" id="ProtNLM"/>
    </source>
</evidence>
<accession>A0A9D3NN65</accession>
<name>A0A9D3NN65_9TELE</name>
<keyword evidence="4" id="KW-1185">Reference proteome</keyword>
<dbReference type="Proteomes" id="UP000824219">
    <property type="component" value="Linkage Group LG11"/>
</dbReference>
<evidence type="ECO:0000313" key="3">
    <source>
        <dbReference type="EMBL" id="KAG7326591.1"/>
    </source>
</evidence>
<dbReference type="EMBL" id="JAHKSW010000011">
    <property type="protein sequence ID" value="KAG7326591.1"/>
    <property type="molecule type" value="Genomic_DNA"/>
</dbReference>
<evidence type="ECO:0000313" key="4">
    <source>
        <dbReference type="Proteomes" id="UP000824219"/>
    </source>
</evidence>